<dbReference type="SUPFAM" id="SSF54197">
    <property type="entry name" value="HIT-like"/>
    <property type="match status" value="1"/>
</dbReference>
<feature type="domain" description="HIT" evidence="2">
    <location>
        <begin position="10"/>
        <end position="108"/>
    </location>
</feature>
<keyword evidence="4" id="KW-1185">Reference proteome</keyword>
<dbReference type="InterPro" id="IPR036265">
    <property type="entry name" value="HIT-like_sf"/>
</dbReference>
<evidence type="ECO:0000256" key="1">
    <source>
        <dbReference type="PROSITE-ProRule" id="PRU00464"/>
    </source>
</evidence>
<dbReference type="PANTHER" id="PTHR42997">
    <property type="entry name" value="HIT FAMILY HYDROLASE"/>
    <property type="match status" value="1"/>
</dbReference>
<dbReference type="GO" id="GO:0016787">
    <property type="term" value="F:hydrolase activity"/>
    <property type="evidence" value="ECO:0007669"/>
    <property type="project" value="UniProtKB-KW"/>
</dbReference>
<dbReference type="Gene3D" id="3.30.428.10">
    <property type="entry name" value="HIT-like"/>
    <property type="match status" value="1"/>
</dbReference>
<organism evidence="3 4">
    <name type="scientific">Thermocladium modestius</name>
    <dbReference type="NCBI Taxonomy" id="62609"/>
    <lineage>
        <taxon>Archaea</taxon>
        <taxon>Thermoproteota</taxon>
        <taxon>Thermoprotei</taxon>
        <taxon>Thermoproteales</taxon>
        <taxon>Thermoproteaceae</taxon>
        <taxon>Thermocladium</taxon>
    </lineage>
</organism>
<accession>A0A830GUF2</accession>
<protein>
    <submittedName>
        <fullName evidence="3">HIT family hydrolase</fullName>
    </submittedName>
</protein>
<reference evidence="3" key="1">
    <citation type="journal article" date="2014" name="Int. J. Syst. Evol. Microbiol.">
        <title>Complete genome sequence of Corynebacterium casei LMG S-19264T (=DSM 44701T), isolated from a smear-ripened cheese.</title>
        <authorList>
            <consortium name="US DOE Joint Genome Institute (JGI-PGF)"/>
            <person name="Walter F."/>
            <person name="Albersmeier A."/>
            <person name="Kalinowski J."/>
            <person name="Ruckert C."/>
        </authorList>
    </citation>
    <scope>NUCLEOTIDE SEQUENCE</scope>
    <source>
        <strain evidence="3">JCM 10088</strain>
    </source>
</reference>
<dbReference type="InterPro" id="IPR052908">
    <property type="entry name" value="AP-4-A_phosphorylase"/>
</dbReference>
<dbReference type="EMBL" id="BMNL01000002">
    <property type="protein sequence ID" value="GGP20126.1"/>
    <property type="molecule type" value="Genomic_DNA"/>
</dbReference>
<evidence type="ECO:0000313" key="3">
    <source>
        <dbReference type="EMBL" id="GGP20126.1"/>
    </source>
</evidence>
<dbReference type="AlphaFoldDB" id="A0A830GUF2"/>
<dbReference type="RefSeq" id="WP_188596066.1">
    <property type="nucleotide sequence ID" value="NZ_BMNL01000002.1"/>
</dbReference>
<gene>
    <name evidence="3" type="ORF">GCM10007981_06940</name>
</gene>
<proteinExistence type="predicted"/>
<evidence type="ECO:0000313" key="4">
    <source>
        <dbReference type="Proteomes" id="UP000610960"/>
    </source>
</evidence>
<dbReference type="OrthoDB" id="26806at2157"/>
<dbReference type="Proteomes" id="UP000610960">
    <property type="component" value="Unassembled WGS sequence"/>
</dbReference>
<comment type="caution">
    <text evidence="1">Lacks conserved residue(s) required for the propagation of feature annotation.</text>
</comment>
<name>A0A830GUF2_9CREN</name>
<evidence type="ECO:0000259" key="2">
    <source>
        <dbReference type="PROSITE" id="PS51084"/>
    </source>
</evidence>
<reference evidence="3" key="2">
    <citation type="submission" date="2020-09" db="EMBL/GenBank/DDBJ databases">
        <authorList>
            <person name="Sun Q."/>
            <person name="Ohkuma M."/>
        </authorList>
    </citation>
    <scope>NUCLEOTIDE SEQUENCE</scope>
    <source>
        <strain evidence="3">JCM 10088</strain>
    </source>
</reference>
<dbReference type="PANTHER" id="PTHR42997:SF1">
    <property type="entry name" value="AP-4-A PHOSPHORYLASE"/>
    <property type="match status" value="1"/>
</dbReference>
<dbReference type="PROSITE" id="PS51084">
    <property type="entry name" value="HIT_2"/>
    <property type="match status" value="1"/>
</dbReference>
<comment type="caution">
    <text evidence="3">The sequence shown here is derived from an EMBL/GenBank/DDBJ whole genome shotgun (WGS) entry which is preliminary data.</text>
</comment>
<keyword evidence="3" id="KW-0378">Hydrolase</keyword>
<dbReference type="InterPro" id="IPR011146">
    <property type="entry name" value="HIT-like"/>
</dbReference>
<sequence>MHIPGIKYNHSCFLCSIGSEYLIKSTGEYIVKVNPHPFNNGHVVVISNEHKPLGEVTPLELFSMLKEAASLMRHLRHIYNPQGFNVGIVNKPHAAIHVVPRWNGDASFVAVVFNAKPVPELPEKTRDNLLKELKVNGQ</sequence>